<dbReference type="WBParaSite" id="jg3559">
    <property type="protein sequence ID" value="jg3559"/>
    <property type="gene ID" value="jg3559"/>
</dbReference>
<accession>A0A915EBJ4</accession>
<evidence type="ECO:0000313" key="2">
    <source>
        <dbReference type="WBParaSite" id="jg3559"/>
    </source>
</evidence>
<proteinExistence type="predicted"/>
<reference evidence="2" key="1">
    <citation type="submission" date="2022-11" db="UniProtKB">
        <authorList>
            <consortium name="WormBaseParasite"/>
        </authorList>
    </citation>
    <scope>IDENTIFICATION</scope>
</reference>
<sequence length="245" mass="27820">MQIDIAFKKLILIILLVFASSYLIICLDNAENSFRTDKFYVNADNVDVFHYRVAVIALMKAKAKSVLLQLPPTEKYVYQQCESDASTPNTLARCLVSLFNARDNFLETSRLLATSINSSSTISTDQPISAVLNRENTAEDSWLSLLAIEDLTKSMLASMSYSPKEAKKVEIKKQDFNRSVVSMTLKEKIGKFGALLVKSEMEMKKFQRKPYEDAKSILFGGGIDEEFKIFLRPIWKISLNKIFEK</sequence>
<protein>
    <submittedName>
        <fullName evidence="2">Uncharacterized protein</fullName>
    </submittedName>
</protein>
<keyword evidence="1" id="KW-1185">Reference proteome</keyword>
<name>A0A915EBJ4_9BILA</name>
<evidence type="ECO:0000313" key="1">
    <source>
        <dbReference type="Proteomes" id="UP000887574"/>
    </source>
</evidence>
<dbReference type="AlphaFoldDB" id="A0A915EBJ4"/>
<dbReference type="Proteomes" id="UP000887574">
    <property type="component" value="Unplaced"/>
</dbReference>
<organism evidence="1 2">
    <name type="scientific">Ditylenchus dipsaci</name>
    <dbReference type="NCBI Taxonomy" id="166011"/>
    <lineage>
        <taxon>Eukaryota</taxon>
        <taxon>Metazoa</taxon>
        <taxon>Ecdysozoa</taxon>
        <taxon>Nematoda</taxon>
        <taxon>Chromadorea</taxon>
        <taxon>Rhabditida</taxon>
        <taxon>Tylenchina</taxon>
        <taxon>Tylenchomorpha</taxon>
        <taxon>Sphaerularioidea</taxon>
        <taxon>Anguinidae</taxon>
        <taxon>Anguininae</taxon>
        <taxon>Ditylenchus</taxon>
    </lineage>
</organism>